<dbReference type="InterPro" id="IPR000215">
    <property type="entry name" value="Serpin_fam"/>
</dbReference>
<dbReference type="InterPro" id="IPR023796">
    <property type="entry name" value="Serpin_dom"/>
</dbReference>
<keyword evidence="5" id="KW-1185">Reference proteome</keyword>
<dbReference type="FunCoup" id="E2A2H6">
    <property type="interactions" value="40"/>
</dbReference>
<keyword evidence="1" id="KW-0646">Protease inhibitor</keyword>
<evidence type="ECO:0000256" key="2">
    <source>
        <dbReference type="ARBA" id="ARBA00022900"/>
    </source>
</evidence>
<dbReference type="InterPro" id="IPR042185">
    <property type="entry name" value="Serpin_sf_2"/>
</dbReference>
<dbReference type="GO" id="GO:0004867">
    <property type="term" value="F:serine-type endopeptidase inhibitor activity"/>
    <property type="evidence" value="ECO:0007669"/>
    <property type="project" value="UniProtKB-KW"/>
</dbReference>
<dbReference type="OrthoDB" id="8179360at2759"/>
<dbReference type="SUPFAM" id="SSF56574">
    <property type="entry name" value="Serpins"/>
    <property type="match status" value="1"/>
</dbReference>
<keyword evidence="2" id="KW-0722">Serine protease inhibitor</keyword>
<dbReference type="GO" id="GO:0005615">
    <property type="term" value="C:extracellular space"/>
    <property type="evidence" value="ECO:0007669"/>
    <property type="project" value="InterPro"/>
</dbReference>
<sequence length="747" mass="81304">MDKPLHWIVILQPVSFAFGYRYDPWYRADTQRPVDVITDVINDLGLKILQQYSAHGNVAFSPTGVAFILAALYEGSAGRGCQQITEAVGLPSRDVTRIGFRDIHRRLRSYLNADGFLGGLTLNKENIRLRPEYEDILRFYGFDLSSIEQEANVTIKMGDSSDTTELPTSTAGSIPTEMIDTMNEPDTTTVTLIATTLPSETTIAPSTAADVTQSVTMEAIDVQSITVANPESAVPSTSTVDSSSVIISDENIQLTSTRVTVDSQTNPTMVPTSIDQSPQATSIVAIAETDEIVADIIIPKTATENANSNANIQVPHDLDTTTAANVNAMSDEMLTNISSTVTIVDATPINDTSVTVNTNTVTSNSLISTISSPLANAINLTTPSPVIETMTNNSVFSQSSMTSMGALPDGNISGIIIPMHDVGITPIINIDDDTTASAEMTTSSIQAINTTTSSDLVGDLNDSTIASTNGNIVSMNRKKKESEPNLKVIINEGTDELTNYKSSNLRKRRAKNPRGYFSSYPDEGIWMQNLEIWKSSYNTINADESSNGDSAEISFLVNGCDVSSISASTYIAVLPFAYFPSLHAVALEFPLDDPRYNIILLMPTDKTDTHRLARDLSGKSLRLLRKRLQPTWVRATIPSFMLRGFVTLTSFLQRLGIVDVFEPRLADLSPMTSDLGVYARDVQQSIGVNIRNYMKSDRTHSRNGLFERAGPVPFTALHPFLYFIVDTETSVSLIAGRVDDPLNSRIL</sequence>
<dbReference type="AlphaFoldDB" id="E2A2H6"/>
<reference evidence="4 5" key="1">
    <citation type="journal article" date="2010" name="Science">
        <title>Genomic comparison of the ants Camponotus floridanus and Harpegnathos saltator.</title>
        <authorList>
            <person name="Bonasio R."/>
            <person name="Zhang G."/>
            <person name="Ye C."/>
            <person name="Mutti N.S."/>
            <person name="Fang X."/>
            <person name="Qin N."/>
            <person name="Donahue G."/>
            <person name="Yang P."/>
            <person name="Li Q."/>
            <person name="Li C."/>
            <person name="Zhang P."/>
            <person name="Huang Z."/>
            <person name="Berger S.L."/>
            <person name="Reinberg D."/>
            <person name="Wang J."/>
            <person name="Liebig J."/>
        </authorList>
    </citation>
    <scope>NUCLEOTIDE SEQUENCE [LARGE SCALE GENOMIC DNA]</scope>
    <source>
        <strain evidence="5">C129</strain>
    </source>
</reference>
<dbReference type="EMBL" id="GL436038">
    <property type="protein sequence ID" value="EFN72379.1"/>
    <property type="molecule type" value="Genomic_DNA"/>
</dbReference>
<evidence type="ECO:0000259" key="3">
    <source>
        <dbReference type="Pfam" id="PF00079"/>
    </source>
</evidence>
<dbReference type="Proteomes" id="UP000000311">
    <property type="component" value="Unassembled WGS sequence"/>
</dbReference>
<dbReference type="OMA" id="YHMDIVA"/>
<proteinExistence type="predicted"/>
<evidence type="ECO:0000256" key="1">
    <source>
        <dbReference type="ARBA" id="ARBA00022690"/>
    </source>
</evidence>
<dbReference type="PANTHER" id="PTHR11461:SF130">
    <property type="entry name" value="SERPIN 85F"/>
    <property type="match status" value="1"/>
</dbReference>
<dbReference type="Gene3D" id="2.30.39.10">
    <property type="entry name" value="Alpha-1-antitrypsin, domain 1"/>
    <property type="match status" value="1"/>
</dbReference>
<dbReference type="Pfam" id="PF00079">
    <property type="entry name" value="Serpin"/>
    <property type="match status" value="1"/>
</dbReference>
<dbReference type="PANTHER" id="PTHR11461">
    <property type="entry name" value="SERINE PROTEASE INHIBITOR, SERPIN"/>
    <property type="match status" value="1"/>
</dbReference>
<name>E2A2H6_CAMFO</name>
<evidence type="ECO:0000313" key="5">
    <source>
        <dbReference type="Proteomes" id="UP000000311"/>
    </source>
</evidence>
<dbReference type="Gene3D" id="3.30.497.10">
    <property type="entry name" value="Antithrombin, subunit I, domain 2"/>
    <property type="match status" value="2"/>
</dbReference>
<dbReference type="InParanoid" id="E2A2H6"/>
<dbReference type="InterPro" id="IPR042178">
    <property type="entry name" value="Serpin_sf_1"/>
</dbReference>
<organism evidence="5">
    <name type="scientific">Camponotus floridanus</name>
    <name type="common">Florida carpenter ant</name>
    <dbReference type="NCBI Taxonomy" id="104421"/>
    <lineage>
        <taxon>Eukaryota</taxon>
        <taxon>Metazoa</taxon>
        <taxon>Ecdysozoa</taxon>
        <taxon>Arthropoda</taxon>
        <taxon>Hexapoda</taxon>
        <taxon>Insecta</taxon>
        <taxon>Pterygota</taxon>
        <taxon>Neoptera</taxon>
        <taxon>Endopterygota</taxon>
        <taxon>Hymenoptera</taxon>
        <taxon>Apocrita</taxon>
        <taxon>Aculeata</taxon>
        <taxon>Formicoidea</taxon>
        <taxon>Formicidae</taxon>
        <taxon>Formicinae</taxon>
        <taxon>Camponotus</taxon>
    </lineage>
</organism>
<gene>
    <name evidence="4" type="ORF">EAG_16097</name>
</gene>
<dbReference type="InterPro" id="IPR036186">
    <property type="entry name" value="Serpin_sf"/>
</dbReference>
<feature type="domain" description="Serpin" evidence="3">
    <location>
        <begin position="576"/>
        <end position="741"/>
    </location>
</feature>
<evidence type="ECO:0000313" key="4">
    <source>
        <dbReference type="EMBL" id="EFN72379.1"/>
    </source>
</evidence>
<accession>E2A2H6</accession>
<protein>
    <submittedName>
        <fullName evidence="4">Serpin B8</fullName>
    </submittedName>
</protein>